<evidence type="ECO:0000256" key="2">
    <source>
        <dbReference type="ARBA" id="ARBA00004568"/>
    </source>
</evidence>
<reference evidence="15" key="1">
    <citation type="journal article" date="2014" name="Nat. Commun.">
        <title>The rainbow trout genome provides novel insights into evolution after whole-genome duplication in vertebrates.</title>
        <authorList>
            <person name="Berthelot C."/>
            <person name="Brunet F."/>
            <person name="Chalopin D."/>
            <person name="Juanchich A."/>
            <person name="Bernard M."/>
            <person name="Noel B."/>
            <person name="Bento P."/>
            <person name="Da Silva C."/>
            <person name="Labadie K."/>
            <person name="Alberti A."/>
            <person name="Aury J.M."/>
            <person name="Louis A."/>
            <person name="Dehais P."/>
            <person name="Bardou P."/>
            <person name="Montfort J."/>
            <person name="Klopp C."/>
            <person name="Cabau C."/>
            <person name="Gaspin C."/>
            <person name="Thorgaard G.H."/>
            <person name="Boussaha M."/>
            <person name="Quillet E."/>
            <person name="Guyomard R."/>
            <person name="Galiana D."/>
            <person name="Bobe J."/>
            <person name="Volff J.N."/>
            <person name="Genet C."/>
            <person name="Wincker P."/>
            <person name="Jaillon O."/>
            <person name="Roest Crollius H."/>
            <person name="Guiguen Y."/>
        </authorList>
    </citation>
    <scope>NUCLEOTIDE SEQUENCE [LARGE SCALE GENOMIC DNA]</scope>
</reference>
<dbReference type="PANTHER" id="PTHR24025">
    <property type="entry name" value="DESMOGLEIN FAMILY MEMBER"/>
    <property type="match status" value="1"/>
</dbReference>
<evidence type="ECO:0000256" key="13">
    <source>
        <dbReference type="PROSITE-ProRule" id="PRU00043"/>
    </source>
</evidence>
<dbReference type="InterPro" id="IPR002126">
    <property type="entry name" value="Cadherin-like_dom"/>
</dbReference>
<evidence type="ECO:0000256" key="1">
    <source>
        <dbReference type="ARBA" id="ARBA00004236"/>
    </source>
</evidence>
<dbReference type="PaxDb" id="8022-A0A060VWH0"/>
<name>A0A060VWH0_ONCMY</name>
<evidence type="ECO:0000256" key="3">
    <source>
        <dbReference type="ARBA" id="ARBA00022475"/>
    </source>
</evidence>
<dbReference type="InterPro" id="IPR015919">
    <property type="entry name" value="Cadherin-like_sf"/>
</dbReference>
<keyword evidence="8" id="KW-0130">Cell adhesion</keyword>
<evidence type="ECO:0000313" key="15">
    <source>
        <dbReference type="EMBL" id="CDQ59338.1"/>
    </source>
</evidence>
<evidence type="ECO:0000256" key="4">
    <source>
        <dbReference type="ARBA" id="ARBA00022692"/>
    </source>
</evidence>
<dbReference type="Pfam" id="PF00028">
    <property type="entry name" value="Cadherin"/>
    <property type="match status" value="3"/>
</dbReference>
<evidence type="ECO:0000256" key="6">
    <source>
        <dbReference type="ARBA" id="ARBA00022737"/>
    </source>
</evidence>
<dbReference type="GO" id="GO:0005509">
    <property type="term" value="F:calcium ion binding"/>
    <property type="evidence" value="ECO:0007669"/>
    <property type="project" value="UniProtKB-UniRule"/>
</dbReference>
<dbReference type="Gene3D" id="2.60.40.60">
    <property type="entry name" value="Cadherins"/>
    <property type="match status" value="4"/>
</dbReference>
<dbReference type="GO" id="GO:0009653">
    <property type="term" value="P:anatomical structure morphogenesis"/>
    <property type="evidence" value="ECO:0007669"/>
    <property type="project" value="UniProtKB-ARBA"/>
</dbReference>
<dbReference type="AlphaFoldDB" id="A0A060VWH0"/>
<dbReference type="FunFam" id="2.60.40.60:FF:000083">
    <property type="entry name" value="Desmoglein 1"/>
    <property type="match status" value="1"/>
</dbReference>
<dbReference type="InterPro" id="IPR020894">
    <property type="entry name" value="Cadherin_CS"/>
</dbReference>
<dbReference type="PROSITE" id="PS00232">
    <property type="entry name" value="CADHERIN_1"/>
    <property type="match status" value="1"/>
</dbReference>
<dbReference type="PRINTS" id="PR00205">
    <property type="entry name" value="CADHERIN"/>
</dbReference>
<keyword evidence="7 13" id="KW-0106">Calcium</keyword>
<evidence type="ECO:0000256" key="10">
    <source>
        <dbReference type="ARBA" id="ARBA00022989"/>
    </source>
</evidence>
<dbReference type="SMART" id="SM00112">
    <property type="entry name" value="CA"/>
    <property type="match status" value="4"/>
</dbReference>
<dbReference type="GO" id="GO:0030057">
    <property type="term" value="C:desmosome"/>
    <property type="evidence" value="ECO:0007669"/>
    <property type="project" value="UniProtKB-SubCell"/>
</dbReference>
<keyword evidence="10" id="KW-1133">Transmembrane helix</keyword>
<keyword evidence="6" id="KW-0677">Repeat</keyword>
<evidence type="ECO:0000256" key="9">
    <source>
        <dbReference type="ARBA" id="ARBA00022949"/>
    </source>
</evidence>
<evidence type="ECO:0000256" key="5">
    <source>
        <dbReference type="ARBA" id="ARBA00022723"/>
    </source>
</evidence>
<dbReference type="FunFam" id="2.60.40.60:FF:000011">
    <property type="entry name" value="Cadherin 1"/>
    <property type="match status" value="1"/>
</dbReference>
<comment type="subcellular location">
    <subcellularLocation>
        <location evidence="2">Cell junction</location>
        <location evidence="2">Desmosome</location>
    </subcellularLocation>
    <subcellularLocation>
        <location evidence="1">Cell membrane</location>
    </subcellularLocation>
</comment>
<gene>
    <name evidence="15" type="ORF">GSONMT00079646001</name>
</gene>
<keyword evidence="12" id="KW-0325">Glycoprotein</keyword>
<keyword evidence="4" id="KW-0812">Transmembrane</keyword>
<reference evidence="15" key="2">
    <citation type="submission" date="2014-03" db="EMBL/GenBank/DDBJ databases">
        <authorList>
            <person name="Genoscope - CEA"/>
        </authorList>
    </citation>
    <scope>NUCLEOTIDE SEQUENCE</scope>
</reference>
<feature type="domain" description="Cadherin" evidence="14">
    <location>
        <begin position="62"/>
        <end position="143"/>
    </location>
</feature>
<dbReference type="Proteomes" id="UP000193380">
    <property type="component" value="Unassembled WGS sequence"/>
</dbReference>
<dbReference type="PROSITE" id="PS50268">
    <property type="entry name" value="CADHERIN_2"/>
    <property type="match status" value="3"/>
</dbReference>
<dbReference type="InterPro" id="IPR050971">
    <property type="entry name" value="Cadherin-domain_protein"/>
</dbReference>
<feature type="domain" description="Cadherin" evidence="14">
    <location>
        <begin position="150"/>
        <end position="256"/>
    </location>
</feature>
<organism evidence="15 16">
    <name type="scientific">Oncorhynchus mykiss</name>
    <name type="common">Rainbow trout</name>
    <name type="synonym">Salmo gairdneri</name>
    <dbReference type="NCBI Taxonomy" id="8022"/>
    <lineage>
        <taxon>Eukaryota</taxon>
        <taxon>Metazoa</taxon>
        <taxon>Chordata</taxon>
        <taxon>Craniata</taxon>
        <taxon>Vertebrata</taxon>
        <taxon>Euteleostomi</taxon>
        <taxon>Actinopterygii</taxon>
        <taxon>Neopterygii</taxon>
        <taxon>Teleostei</taxon>
        <taxon>Protacanthopterygii</taxon>
        <taxon>Salmoniformes</taxon>
        <taxon>Salmonidae</taxon>
        <taxon>Salmoninae</taxon>
        <taxon>Oncorhynchus</taxon>
    </lineage>
</organism>
<dbReference type="GO" id="GO:0005886">
    <property type="term" value="C:plasma membrane"/>
    <property type="evidence" value="ECO:0007669"/>
    <property type="project" value="UniProtKB-SubCell"/>
</dbReference>
<accession>A0A060VWH0</accession>
<keyword evidence="5" id="KW-0479">Metal-binding</keyword>
<evidence type="ECO:0000313" key="16">
    <source>
        <dbReference type="Proteomes" id="UP000193380"/>
    </source>
</evidence>
<keyword evidence="3" id="KW-1003">Cell membrane</keyword>
<dbReference type="FunFam" id="2.60.40.60:FF:000068">
    <property type="entry name" value="Desmoglein 1"/>
    <property type="match status" value="1"/>
</dbReference>
<dbReference type="EMBL" id="FR904323">
    <property type="protein sequence ID" value="CDQ59338.1"/>
    <property type="molecule type" value="Genomic_DNA"/>
</dbReference>
<dbReference type="CDD" id="cd11304">
    <property type="entry name" value="Cadherin_repeat"/>
    <property type="match status" value="4"/>
</dbReference>
<proteinExistence type="predicted"/>
<keyword evidence="11" id="KW-0472">Membrane</keyword>
<dbReference type="STRING" id="8022.A0A060VWH0"/>
<feature type="domain" description="Cadherin" evidence="14">
    <location>
        <begin position="257"/>
        <end position="374"/>
    </location>
</feature>
<keyword evidence="9" id="KW-0965">Cell junction</keyword>
<dbReference type="PANTHER" id="PTHR24025:SF1">
    <property type="entry name" value="DESMOGLEIN-2"/>
    <property type="match status" value="1"/>
</dbReference>
<evidence type="ECO:0000256" key="7">
    <source>
        <dbReference type="ARBA" id="ARBA00022837"/>
    </source>
</evidence>
<dbReference type="SUPFAM" id="SSF49313">
    <property type="entry name" value="Cadherin-like"/>
    <property type="match status" value="4"/>
</dbReference>
<sequence length="480" mass="53685">MARVETVVILLPFILTFICVVAVESGGLNLRRQKREWIIPPKTLKENVDYSNREYIAKIRSDEQYKSRVTYSLTGIGADQNPVNLFTVNPDKGLVRIHGILDREKIASYHLLGVAKYNNGSRAEKDIELNIFVEDQNDCPPVFVFGQSGSVNESSAAGMYKTVVMKVTATDADEVNTLHSQIYYSIVEKSASDKMFAINYQTGEILVRRTTLDRETQDTYTLTVKGSDMNGAFGGNTGTAEVVIKILDINDNIPTLEKESYEGSVEENTVGVEVLRIKAIDLDLMYTENWLSVFTIITGNEAGYFNITTDAKTNEGIIWITKALDYEELKVLNLAIRVSNKAEYYFGSSKGLEDMGKAYPIKINVINQKEGPKFKPTVKVVTISEDSSLVTINKVITTYTAIDSDTLQIATNVRYAKIYDEDHWLIIDEKTAEIKLNKLPDRESKYLVNGTYYAKIIAITTGKSAIQNGHRDNSHPGGRL</sequence>
<evidence type="ECO:0000256" key="12">
    <source>
        <dbReference type="ARBA" id="ARBA00023180"/>
    </source>
</evidence>
<evidence type="ECO:0000256" key="8">
    <source>
        <dbReference type="ARBA" id="ARBA00022889"/>
    </source>
</evidence>
<dbReference type="GO" id="GO:0007156">
    <property type="term" value="P:homophilic cell adhesion via plasma membrane adhesion molecules"/>
    <property type="evidence" value="ECO:0007669"/>
    <property type="project" value="InterPro"/>
</dbReference>
<protein>
    <recommendedName>
        <fullName evidence="14">Cadherin domain-containing protein</fullName>
    </recommendedName>
</protein>
<evidence type="ECO:0000259" key="14">
    <source>
        <dbReference type="PROSITE" id="PS50268"/>
    </source>
</evidence>
<evidence type="ECO:0000256" key="11">
    <source>
        <dbReference type="ARBA" id="ARBA00023136"/>
    </source>
</evidence>